<accession>A0ABR3GNS4</accession>
<evidence type="ECO:0000313" key="1">
    <source>
        <dbReference type="EMBL" id="KAL0637518.1"/>
    </source>
</evidence>
<dbReference type="EMBL" id="JBBBZM010000033">
    <property type="protein sequence ID" value="KAL0637518.1"/>
    <property type="molecule type" value="Genomic_DNA"/>
</dbReference>
<comment type="caution">
    <text evidence="1">The sequence shown here is derived from an EMBL/GenBank/DDBJ whole genome shotgun (WGS) entry which is preliminary data.</text>
</comment>
<name>A0ABR3GNS4_9PEZI</name>
<sequence>MPTFSPPTPTPTQQTALNALNPGDLVLLTSTRAHYPPLMLKVKHISTDGTVHVWGPRFSLRQHVLHTWSISGSELCYTGTIDECSDPTQVGDGDYEGTLQPLEEHETLHVRPGGKDALRFYWRRQCPYRRCRNHMCHGSGGDGGGGEEEEEDLFPELEVGGMALCCPVCMGYEFACEDRDLLKRLEKEAEKGLRNREVARLVRERLLRIERRRVELGYRVLSWNGRRRG</sequence>
<reference evidence="1 2" key="1">
    <citation type="submission" date="2024-02" db="EMBL/GenBank/DDBJ databases">
        <title>Discinaceae phylogenomics.</title>
        <authorList>
            <person name="Dirks A.C."/>
            <person name="James T.Y."/>
        </authorList>
    </citation>
    <scope>NUCLEOTIDE SEQUENCE [LARGE SCALE GENOMIC DNA]</scope>
    <source>
        <strain evidence="1 2">ACD0624</strain>
    </source>
</reference>
<evidence type="ECO:0000313" key="2">
    <source>
        <dbReference type="Proteomes" id="UP001447188"/>
    </source>
</evidence>
<keyword evidence="2" id="KW-1185">Reference proteome</keyword>
<organism evidence="1 2">
    <name type="scientific">Discina gigas</name>
    <dbReference type="NCBI Taxonomy" id="1032678"/>
    <lineage>
        <taxon>Eukaryota</taxon>
        <taxon>Fungi</taxon>
        <taxon>Dikarya</taxon>
        <taxon>Ascomycota</taxon>
        <taxon>Pezizomycotina</taxon>
        <taxon>Pezizomycetes</taxon>
        <taxon>Pezizales</taxon>
        <taxon>Discinaceae</taxon>
        <taxon>Discina</taxon>
    </lineage>
</organism>
<proteinExistence type="predicted"/>
<protein>
    <submittedName>
        <fullName evidence="1">Uncharacterized protein</fullName>
    </submittedName>
</protein>
<gene>
    <name evidence="1" type="ORF">Q9L58_003407</name>
</gene>
<dbReference type="Proteomes" id="UP001447188">
    <property type="component" value="Unassembled WGS sequence"/>
</dbReference>